<reference evidence="1" key="1">
    <citation type="journal article" date="2015" name="Nature">
        <title>Complex archaea that bridge the gap between prokaryotes and eukaryotes.</title>
        <authorList>
            <person name="Spang A."/>
            <person name="Saw J.H."/>
            <person name="Jorgensen S.L."/>
            <person name="Zaremba-Niedzwiedzka K."/>
            <person name="Martijn J."/>
            <person name="Lind A.E."/>
            <person name="van Eijk R."/>
            <person name="Schleper C."/>
            <person name="Guy L."/>
            <person name="Ettema T.J."/>
        </authorList>
    </citation>
    <scope>NUCLEOTIDE SEQUENCE</scope>
</reference>
<protein>
    <submittedName>
        <fullName evidence="1">Uncharacterized protein</fullName>
    </submittedName>
</protein>
<organism evidence="1">
    <name type="scientific">marine sediment metagenome</name>
    <dbReference type="NCBI Taxonomy" id="412755"/>
    <lineage>
        <taxon>unclassified sequences</taxon>
        <taxon>metagenomes</taxon>
        <taxon>ecological metagenomes</taxon>
    </lineage>
</organism>
<feature type="non-terminal residue" evidence="1">
    <location>
        <position position="1"/>
    </location>
</feature>
<gene>
    <name evidence="1" type="ORF">LCGC14_2723490</name>
</gene>
<name>A0A0F8Z9E3_9ZZZZ</name>
<accession>A0A0F8Z9E3</accession>
<proteinExistence type="predicted"/>
<dbReference type="EMBL" id="LAZR01049123">
    <property type="protein sequence ID" value="KKK90392.1"/>
    <property type="molecule type" value="Genomic_DNA"/>
</dbReference>
<evidence type="ECO:0000313" key="1">
    <source>
        <dbReference type="EMBL" id="KKK90392.1"/>
    </source>
</evidence>
<dbReference type="AlphaFoldDB" id="A0A0F8Z9E3"/>
<sequence>NHFVGVNVSTPSFKILEQTGVWSYGRINLTGEN</sequence>
<comment type="caution">
    <text evidence="1">The sequence shown here is derived from an EMBL/GenBank/DDBJ whole genome shotgun (WGS) entry which is preliminary data.</text>
</comment>